<dbReference type="GO" id="GO:0005886">
    <property type="term" value="C:plasma membrane"/>
    <property type="evidence" value="ECO:0007669"/>
    <property type="project" value="UniProtKB-SubCell"/>
</dbReference>
<keyword evidence="2" id="KW-1003">Cell membrane</keyword>
<feature type="transmembrane region" description="Helical" evidence="4">
    <location>
        <begin position="1395"/>
        <end position="1416"/>
    </location>
</feature>
<dbReference type="SUPFAM" id="SSF82895">
    <property type="entry name" value="TSP-1 type 1 repeat"/>
    <property type="match status" value="1"/>
</dbReference>
<dbReference type="RefSeq" id="XP_028867007.1">
    <property type="nucleotide sequence ID" value="XM_029011174.1"/>
</dbReference>
<dbReference type="PROSITE" id="PS50092">
    <property type="entry name" value="TSP1"/>
    <property type="match status" value="2"/>
</dbReference>
<evidence type="ECO:0000256" key="5">
    <source>
        <dbReference type="SAM" id="SignalP"/>
    </source>
</evidence>
<feature type="chain" id="PRO_5014127653" evidence="5">
    <location>
        <begin position="26"/>
        <end position="1424"/>
    </location>
</feature>
<dbReference type="EMBL" id="BDSA01000002">
    <property type="protein sequence ID" value="GBE60764.1"/>
    <property type="molecule type" value="Genomic_DNA"/>
</dbReference>
<protein>
    <submittedName>
        <fullName evidence="6">Microneme MIC14</fullName>
    </submittedName>
</protein>
<evidence type="ECO:0000256" key="4">
    <source>
        <dbReference type="SAM" id="Phobius"/>
    </source>
</evidence>
<feature type="region of interest" description="Disordered" evidence="3">
    <location>
        <begin position="814"/>
        <end position="836"/>
    </location>
</feature>
<dbReference type="Proteomes" id="UP000236319">
    <property type="component" value="Unassembled WGS sequence"/>
</dbReference>
<evidence type="ECO:0000256" key="2">
    <source>
        <dbReference type="ARBA" id="ARBA00022475"/>
    </source>
</evidence>
<keyword evidence="4" id="KW-1133">Transmembrane helix</keyword>
<dbReference type="InterPro" id="IPR000884">
    <property type="entry name" value="TSP1_rpt"/>
</dbReference>
<feature type="region of interest" description="Disordered" evidence="3">
    <location>
        <begin position="645"/>
        <end position="688"/>
    </location>
</feature>
<name>A0A2H6KCR2_9APIC</name>
<evidence type="ECO:0000256" key="1">
    <source>
        <dbReference type="ARBA" id="ARBA00004236"/>
    </source>
</evidence>
<organism evidence="6 7">
    <name type="scientific">Babesia ovata</name>
    <dbReference type="NCBI Taxonomy" id="189622"/>
    <lineage>
        <taxon>Eukaryota</taxon>
        <taxon>Sar</taxon>
        <taxon>Alveolata</taxon>
        <taxon>Apicomplexa</taxon>
        <taxon>Aconoidasida</taxon>
        <taxon>Piroplasmida</taxon>
        <taxon>Babesiidae</taxon>
        <taxon>Babesia</taxon>
    </lineage>
</organism>
<dbReference type="SMART" id="SM00209">
    <property type="entry name" value="TSP1"/>
    <property type="match status" value="3"/>
</dbReference>
<reference evidence="6 7" key="1">
    <citation type="journal article" date="2017" name="BMC Genomics">
        <title>Whole-genome assembly of Babesia ovata and comparative genomics between closely related pathogens.</title>
        <authorList>
            <person name="Yamagishi J."/>
            <person name="Asada M."/>
            <person name="Hakimi H."/>
            <person name="Tanaka T.Q."/>
            <person name="Sugimoto C."/>
            <person name="Kawazu S."/>
        </authorList>
    </citation>
    <scope>NUCLEOTIDE SEQUENCE [LARGE SCALE GENOMIC DNA]</scope>
    <source>
        <strain evidence="6 7">Miyake</strain>
    </source>
</reference>
<dbReference type="GeneID" id="39874534"/>
<feature type="signal peptide" evidence="5">
    <location>
        <begin position="1"/>
        <end position="25"/>
    </location>
</feature>
<dbReference type="VEuPathDB" id="PiroplasmaDB:BOVATA_022570"/>
<dbReference type="InterPro" id="IPR036383">
    <property type="entry name" value="TSP1_rpt_sf"/>
</dbReference>
<feature type="region of interest" description="Disordered" evidence="3">
    <location>
        <begin position="26"/>
        <end position="57"/>
    </location>
</feature>
<gene>
    <name evidence="6" type="ORF">BOVATA_022570</name>
</gene>
<comment type="subcellular location">
    <subcellularLocation>
        <location evidence="1">Cell membrane</location>
    </subcellularLocation>
</comment>
<keyword evidence="5" id="KW-0732">Signal</keyword>
<dbReference type="Pfam" id="PF00090">
    <property type="entry name" value="TSP_1"/>
    <property type="match status" value="1"/>
</dbReference>
<dbReference type="OrthoDB" id="365306at2759"/>
<keyword evidence="7" id="KW-1185">Reference proteome</keyword>
<accession>A0A2H6KCR2</accession>
<evidence type="ECO:0000256" key="3">
    <source>
        <dbReference type="SAM" id="MobiDB-lite"/>
    </source>
</evidence>
<evidence type="ECO:0000313" key="7">
    <source>
        <dbReference type="Proteomes" id="UP000236319"/>
    </source>
</evidence>
<evidence type="ECO:0000313" key="6">
    <source>
        <dbReference type="EMBL" id="GBE60764.1"/>
    </source>
</evidence>
<proteinExistence type="predicted"/>
<keyword evidence="4" id="KW-0812">Transmembrane</keyword>
<feature type="compositionally biased region" description="Basic and acidic residues" evidence="3">
    <location>
        <begin position="650"/>
        <end position="672"/>
    </location>
</feature>
<comment type="caution">
    <text evidence="6">The sequence shown here is derived from an EMBL/GenBank/DDBJ whole genome shotgun (WGS) entry which is preliminary data.</text>
</comment>
<keyword evidence="4" id="KW-0472">Membrane</keyword>
<sequence length="1424" mass="160284">MRYQCLASLVLCAAAAMHMAMHADAAGANDTAESGGKPKSRRRNRTDARNNPDGLNAPGFPFKDLKPYIERMKKRKLKVTNAASGDLDAGDLDDDQDSKEDVFYDAEAELHGVDIVIEAVSNQEGDLVLTCPPGYSISILDASALCNHHHTDFRLEAWEICRTRDTCVIRYDNIGHCSSGWTGLKLRAVCTKVRGFDCFLFRAVHIMDKEFCKHVCMEFSKRCKRSDMPVTRGQRLECLTSLFEANNLNSRCTYLFDGMTGKQAEINKEGSGYRQYDIGIVMASNVVWTEVNFRKPMDDPVVFTSVPHADGNYIYMSITDVTSSGFKVLSREWICDLACITLSTEQKRTVQWLAINRGDHSQNLDDIIGAGVLRVNNNIENINLPIDPKRSWSVLVQVQERPLGLSDMADILKPNMAIPVLYDQREGFHVKLMYTNDMGKEHFVKLGYLAIQINETNDLYGLFVKSFIDSMDNPEYADIVLSIPPAWPYPAHAFAQTRMWPRHRAAALRSEVCSLRMKATVQDMTGVDNVSTYNFRIDFNLEYLTGSAGRSNPRIGGFTIQDFPSAILEKICRFAKKINSRSTSQRCFDFCMGPQGLSSCLDAENMALCFENKRNHCVLQAPHLDLLLDEYGGYVRHHRKDVPLAVAEADDSRGDRISRNPGTSDRDSRDSTDSYVEPDTPSEKEEEMVLERDCIEGPWGEWSSCSNHCYSDTVKAKQRRRRQIYADRLGGNSRPCVLVDSRDCEDVPPCSDFCYSREGSGDESTFQQKFYYIWSPKCRNPNTTYINEKETFGYTGGSQFDTVGVTRVGIPSLLPRSPGSASSNLGDAASGGDRQCGDENNWSKCNAPCYLATRDQAIEYLRAPIKCLDHRRPCTTKLADCPTEESLRAVEEFGSCVLTHAFYDASAQSWTRDGACVCEDGVACTPEEVYVLGDTSELISTGSDTHLEHVVRASPFHPYISLADNHRIEMPAELVRDVTYGLFEPGEVANFCTTGSPEIPAFDHKLMWIDCNLAMSAQYGRDPLCQVRCAQLRETCEREIPRDAPETIGECVKARIVDAKSNIYVLNFKHHSCTEPLVGPGITNEDQVCDVKSWLESTTQLCVLLCRRIFNMCKIKSLHAYEEKVRSCMLHHAQLNDVAMRDGTPVDFNKLCIYHHTKLVGGGLVYCKKRKIVCTSEGWEPWSDCSASCITLNEGTPVVPTRQRKRKQKILTPTEYAHCLMKGVKFHEEVPCLWLPQCPDDPSIQAAIAQTRARVAWDVAFDTPWNLQSWLMKDAREDDKEVTEDHMCQLYSGQRDISNNKIIYQKSRCSCPPQMRACTVLESVHSSGWFSMLQLLCQEDSMRSVLFKQSKGYYRYSCLSRTFVREDFEAHKELCNEGDGTSFVSCQGPAHSTHVYIFAVLSLVMGALTAALIFTYTRSRSSFV</sequence>
<dbReference type="Gene3D" id="2.20.100.10">
    <property type="entry name" value="Thrombospondin type-1 (TSP1) repeat"/>
    <property type="match status" value="1"/>
</dbReference>